<evidence type="ECO:0000256" key="7">
    <source>
        <dbReference type="HAMAP-Rule" id="MF_00259"/>
    </source>
</evidence>
<dbReference type="eggNOG" id="COG0404">
    <property type="taxonomic scope" value="Bacteria"/>
</dbReference>
<dbReference type="Gene3D" id="2.40.30.110">
    <property type="entry name" value="Aminomethyltransferase beta-barrel domains"/>
    <property type="match status" value="1"/>
</dbReference>
<evidence type="ECO:0000256" key="1">
    <source>
        <dbReference type="ARBA" id="ARBA00008609"/>
    </source>
</evidence>
<dbReference type="InterPro" id="IPR022903">
    <property type="entry name" value="GcvT_bac"/>
</dbReference>
<evidence type="ECO:0000259" key="10">
    <source>
        <dbReference type="Pfam" id="PF08669"/>
    </source>
</evidence>
<organism evidence="11 12">
    <name type="scientific">Sporosarcina newyorkensis 2681</name>
    <dbReference type="NCBI Taxonomy" id="1027292"/>
    <lineage>
        <taxon>Bacteria</taxon>
        <taxon>Bacillati</taxon>
        <taxon>Bacillota</taxon>
        <taxon>Bacilli</taxon>
        <taxon>Bacillales</taxon>
        <taxon>Caryophanaceae</taxon>
        <taxon>Sporosarcina</taxon>
    </lineage>
</organism>
<proteinExistence type="inferred from homology"/>
<name>F9DN81_9BACL</name>
<dbReference type="AlphaFoldDB" id="F9DN81"/>
<dbReference type="NCBIfam" id="NF001567">
    <property type="entry name" value="PRK00389.1"/>
    <property type="match status" value="1"/>
</dbReference>
<evidence type="ECO:0000259" key="9">
    <source>
        <dbReference type="Pfam" id="PF01571"/>
    </source>
</evidence>
<dbReference type="InterPro" id="IPR006223">
    <property type="entry name" value="GcvT"/>
</dbReference>
<dbReference type="Proteomes" id="UP000005316">
    <property type="component" value="Unassembled WGS sequence"/>
</dbReference>
<dbReference type="NCBIfam" id="TIGR00528">
    <property type="entry name" value="gcvT"/>
    <property type="match status" value="1"/>
</dbReference>
<dbReference type="FunFam" id="2.40.30.110:FF:000003">
    <property type="entry name" value="Aminomethyltransferase"/>
    <property type="match status" value="1"/>
</dbReference>
<evidence type="ECO:0000256" key="5">
    <source>
        <dbReference type="ARBA" id="ARBA00031395"/>
    </source>
</evidence>
<dbReference type="GO" id="GO:0032259">
    <property type="term" value="P:methylation"/>
    <property type="evidence" value="ECO:0007669"/>
    <property type="project" value="UniProtKB-KW"/>
</dbReference>
<dbReference type="InterPro" id="IPR027266">
    <property type="entry name" value="TrmE/GcvT-like"/>
</dbReference>
<dbReference type="GO" id="GO:0005960">
    <property type="term" value="C:glycine cleavage complex"/>
    <property type="evidence" value="ECO:0007669"/>
    <property type="project" value="InterPro"/>
</dbReference>
<feature type="binding site" evidence="8">
    <location>
        <position position="278"/>
    </location>
    <ligand>
        <name>substrate</name>
    </ligand>
</feature>
<accession>F9DN81</accession>
<keyword evidence="4 7" id="KW-0808">Transferase</keyword>
<dbReference type="PANTHER" id="PTHR43757:SF2">
    <property type="entry name" value="AMINOMETHYLTRANSFERASE, MITOCHONDRIAL"/>
    <property type="match status" value="1"/>
</dbReference>
<dbReference type="HOGENOM" id="CLU_007884_10_2_9"/>
<dbReference type="SUPFAM" id="SSF101790">
    <property type="entry name" value="Aminomethyltransferase beta-barrel domain"/>
    <property type="match status" value="1"/>
</dbReference>
<dbReference type="Gene3D" id="3.30.1360.120">
    <property type="entry name" value="Probable tRNA modification gtpase trme, domain 1"/>
    <property type="match status" value="1"/>
</dbReference>
<dbReference type="PIRSF" id="PIRSF006487">
    <property type="entry name" value="GcvT"/>
    <property type="match status" value="1"/>
</dbReference>
<sequence length="445" mass="49194">MHGESAHWAPPKEQVTNVMNLSGKKTHAGRISGQDRRNFQAKGQGFSYHRGPLSFLIEILRTDRSSSHQRRSDNEGGNRLTNHLLRTPLFESYKKYGGKTIDFGGWELPVQFSSIKAEHEAVRTKAGLFDVSHMGEVLVSGSGALEYLQKLVTNDVSKLAIGQAQYTVMCNEEGGTIDDFLIYKLAEDRYLLVVNASNIEKDVAWMEQQKTEGVVIDNQSADYALLALQGPEAQTVLQKLTDQALEEIKFFRFKEHVQVGGEDVLISRTGYTGENGFEIYGTPQAIQALWPKILQAGEAEGVVPAGLGARDTLRFEAGLPLYGQELSADISPLEAGLGFVVKLNKEVDFIGKDALKMQKEHGLLRKLVGLEMIDKGIPRTGYKVFSDGLEIGQVTTGTQSPTLKKNIGFALLAIDYTELGTEVEVEVRAKRLKAKVVETPFYKRS</sequence>
<comment type="subunit">
    <text evidence="7">The glycine cleavage system is composed of four proteins: P, T, L and H.</text>
</comment>
<dbReference type="SUPFAM" id="SSF103025">
    <property type="entry name" value="Folate-binding domain"/>
    <property type="match status" value="1"/>
</dbReference>
<dbReference type="HAMAP" id="MF_00259">
    <property type="entry name" value="GcvT"/>
    <property type="match status" value="1"/>
</dbReference>
<dbReference type="FunFam" id="4.10.1250.10:FF:000001">
    <property type="entry name" value="Aminomethyltransferase"/>
    <property type="match status" value="1"/>
</dbReference>
<dbReference type="FunFam" id="3.30.70.1400:FF:000001">
    <property type="entry name" value="Aminomethyltransferase"/>
    <property type="match status" value="1"/>
</dbReference>
<dbReference type="GO" id="GO:0008168">
    <property type="term" value="F:methyltransferase activity"/>
    <property type="evidence" value="ECO:0007669"/>
    <property type="project" value="UniProtKB-KW"/>
</dbReference>
<evidence type="ECO:0000256" key="2">
    <source>
        <dbReference type="ARBA" id="ARBA00012616"/>
    </source>
</evidence>
<dbReference type="GO" id="GO:0004047">
    <property type="term" value="F:aminomethyltransferase activity"/>
    <property type="evidence" value="ECO:0007669"/>
    <property type="project" value="UniProtKB-UniRule"/>
</dbReference>
<dbReference type="PANTHER" id="PTHR43757">
    <property type="entry name" value="AMINOMETHYLTRANSFERASE"/>
    <property type="match status" value="1"/>
</dbReference>
<evidence type="ECO:0000256" key="6">
    <source>
        <dbReference type="ARBA" id="ARBA00047665"/>
    </source>
</evidence>
<dbReference type="EC" id="2.1.2.10" evidence="2 7"/>
<dbReference type="EMBL" id="AFPZ01000009">
    <property type="protein sequence ID" value="EGQ27781.1"/>
    <property type="molecule type" value="Genomic_DNA"/>
</dbReference>
<evidence type="ECO:0000256" key="3">
    <source>
        <dbReference type="ARBA" id="ARBA00022576"/>
    </source>
</evidence>
<comment type="function">
    <text evidence="7">The glycine cleavage system catalyzes the degradation of glycine.</text>
</comment>
<dbReference type="Pfam" id="PF01571">
    <property type="entry name" value="GCV_T"/>
    <property type="match status" value="1"/>
</dbReference>
<keyword evidence="3 7" id="KW-0032">Aminotransferase</keyword>
<evidence type="ECO:0000256" key="8">
    <source>
        <dbReference type="PIRSR" id="PIRSR006487-1"/>
    </source>
</evidence>
<feature type="domain" description="Aminomethyltransferase C-terminal" evidence="10">
    <location>
        <begin position="365"/>
        <end position="443"/>
    </location>
</feature>
<comment type="caution">
    <text evidence="11">The sequence shown here is derived from an EMBL/GenBank/DDBJ whole genome shotgun (WGS) entry which is preliminary data.</text>
</comment>
<protein>
    <recommendedName>
        <fullName evidence="2 7">Aminomethyltransferase</fullName>
        <ecNumber evidence="2 7">2.1.2.10</ecNumber>
    </recommendedName>
    <alternativeName>
        <fullName evidence="5 7">Glycine cleavage system T protein</fullName>
    </alternativeName>
</protein>
<dbReference type="InterPro" id="IPR006222">
    <property type="entry name" value="GCVT_N"/>
</dbReference>
<dbReference type="Pfam" id="PF08669">
    <property type="entry name" value="GCV_T_C"/>
    <property type="match status" value="1"/>
</dbReference>
<comment type="similarity">
    <text evidence="1 7">Belongs to the GcvT family.</text>
</comment>
<evidence type="ECO:0000313" key="12">
    <source>
        <dbReference type="Proteomes" id="UP000005316"/>
    </source>
</evidence>
<dbReference type="GO" id="GO:0008483">
    <property type="term" value="F:transaminase activity"/>
    <property type="evidence" value="ECO:0007669"/>
    <property type="project" value="UniProtKB-KW"/>
</dbReference>
<feature type="domain" description="GCVT N-terminal" evidence="9">
    <location>
        <begin position="90"/>
        <end position="345"/>
    </location>
</feature>
<comment type="catalytic activity">
    <reaction evidence="6 7">
        <text>N(6)-[(R)-S(8)-aminomethyldihydrolipoyl]-L-lysyl-[protein] + (6S)-5,6,7,8-tetrahydrofolate = N(6)-[(R)-dihydrolipoyl]-L-lysyl-[protein] + (6R)-5,10-methylene-5,6,7,8-tetrahydrofolate + NH4(+)</text>
        <dbReference type="Rhea" id="RHEA:16945"/>
        <dbReference type="Rhea" id="RHEA-COMP:10475"/>
        <dbReference type="Rhea" id="RHEA-COMP:10492"/>
        <dbReference type="ChEBI" id="CHEBI:15636"/>
        <dbReference type="ChEBI" id="CHEBI:28938"/>
        <dbReference type="ChEBI" id="CHEBI:57453"/>
        <dbReference type="ChEBI" id="CHEBI:83100"/>
        <dbReference type="ChEBI" id="CHEBI:83143"/>
        <dbReference type="EC" id="2.1.2.10"/>
    </reaction>
</comment>
<dbReference type="Gene3D" id="4.10.1250.10">
    <property type="entry name" value="Aminomethyltransferase fragment"/>
    <property type="match status" value="1"/>
</dbReference>
<evidence type="ECO:0000256" key="4">
    <source>
        <dbReference type="ARBA" id="ARBA00022679"/>
    </source>
</evidence>
<dbReference type="GO" id="GO:0005829">
    <property type="term" value="C:cytosol"/>
    <property type="evidence" value="ECO:0007669"/>
    <property type="project" value="TreeGrafter"/>
</dbReference>
<dbReference type="GO" id="GO:0019464">
    <property type="term" value="P:glycine decarboxylation via glycine cleavage system"/>
    <property type="evidence" value="ECO:0007669"/>
    <property type="project" value="UniProtKB-UniRule"/>
</dbReference>
<dbReference type="InterPro" id="IPR029043">
    <property type="entry name" value="GcvT/YgfZ_C"/>
</dbReference>
<gene>
    <name evidence="7 11" type="primary">gcvT</name>
    <name evidence="11" type="ORF">HMPREF9372_0261</name>
</gene>
<dbReference type="Gene3D" id="3.30.70.1400">
    <property type="entry name" value="Aminomethyltransferase beta-barrel domains"/>
    <property type="match status" value="1"/>
</dbReference>
<dbReference type="InterPro" id="IPR013977">
    <property type="entry name" value="GcvT_C"/>
</dbReference>
<dbReference type="STRING" id="759851.SAMN04244570_0689"/>
<reference evidence="11 12" key="1">
    <citation type="submission" date="2011-04" db="EMBL/GenBank/DDBJ databases">
        <authorList>
            <person name="Muzny D."/>
            <person name="Qin X."/>
            <person name="Deng J."/>
            <person name="Jiang H."/>
            <person name="Liu Y."/>
            <person name="Qu J."/>
            <person name="Song X.-Z."/>
            <person name="Zhang L."/>
            <person name="Thornton R."/>
            <person name="Coyle M."/>
            <person name="Francisco L."/>
            <person name="Jackson L."/>
            <person name="Javaid M."/>
            <person name="Korchina V."/>
            <person name="Kovar C."/>
            <person name="Mata R."/>
            <person name="Mathew T."/>
            <person name="Ngo R."/>
            <person name="Nguyen L."/>
            <person name="Nguyen N."/>
            <person name="Okwuonu G."/>
            <person name="Ongeri F."/>
            <person name="Pham C."/>
            <person name="Simmons D."/>
            <person name="Wilczek-Boney K."/>
            <person name="Hale W."/>
            <person name="Jakkamsetti A."/>
            <person name="Pham P."/>
            <person name="Ruth R."/>
            <person name="San Lucas F."/>
            <person name="Warren J."/>
            <person name="Zhang J."/>
            <person name="Zhao Z."/>
            <person name="Zhou C."/>
            <person name="Zhu D."/>
            <person name="Lee S."/>
            <person name="Bess C."/>
            <person name="Blankenburg K."/>
            <person name="Forbes L."/>
            <person name="Fu Q."/>
            <person name="Gubbala S."/>
            <person name="Hirani K."/>
            <person name="Jayaseelan J.C."/>
            <person name="Lara F."/>
            <person name="Munidasa M."/>
            <person name="Palculict T."/>
            <person name="Patil S."/>
            <person name="Pu L.-L."/>
            <person name="Saada N."/>
            <person name="Tang L."/>
            <person name="Weissenberger G."/>
            <person name="Zhu Y."/>
            <person name="Hemphill L."/>
            <person name="Shang Y."/>
            <person name="Youmans B."/>
            <person name="Ayvaz T."/>
            <person name="Ross M."/>
            <person name="Santibanez J."/>
            <person name="Aqrawi P."/>
            <person name="Gross S."/>
            <person name="Joshi V."/>
            <person name="Fowler G."/>
            <person name="Nazareth L."/>
            <person name="Reid J."/>
            <person name="Worley K."/>
            <person name="Petrosino J."/>
            <person name="Highlander S."/>
            <person name="Gibbs R."/>
        </authorList>
    </citation>
    <scope>NUCLEOTIDE SEQUENCE [LARGE SCALE GENOMIC DNA]</scope>
    <source>
        <strain evidence="11 12">2681</strain>
    </source>
</reference>
<dbReference type="InterPro" id="IPR028896">
    <property type="entry name" value="GcvT/YgfZ/DmdA"/>
</dbReference>
<evidence type="ECO:0000313" key="11">
    <source>
        <dbReference type="EMBL" id="EGQ27781.1"/>
    </source>
</evidence>
<keyword evidence="11" id="KW-0489">Methyltransferase</keyword>